<sequence>MALTPPARVDVTPALVRGLLAAQHPDLAHLPLVVVASGWDNVVLRLGDDLAVRMPRRDEGAPLILHEQQWLPRLAPALGVPVPAPVRLGVPSDGTAGPDYPWAWSVVPWFHGTLVRELTVARRAALAQALADVVVALHVPAPAQAPVNAVRGVGLHTRTSAVHERLASGAVPRADEVRAAWDALVETPPWAGPPLWLHGDLHPANLLARDVGPDSEPELAAVLDFGDMTSGDPATDLATAWLTFDAVGRTLFYEHVQSRQPYDDATWARARGWGLTMTTGLLAHSDDAPAMRAMGLRALDELLDFSHPGARQ</sequence>
<feature type="domain" description="Aminoglycoside phosphotransferase" evidence="1">
    <location>
        <begin position="34"/>
        <end position="273"/>
    </location>
</feature>
<dbReference type="OrthoDB" id="9797603at2"/>
<dbReference type="Proteomes" id="UP000198520">
    <property type="component" value="Unassembled WGS sequence"/>
</dbReference>
<organism evidence="2 3">
    <name type="scientific">Flavimobilis marinus</name>
    <dbReference type="NCBI Taxonomy" id="285351"/>
    <lineage>
        <taxon>Bacteria</taxon>
        <taxon>Bacillati</taxon>
        <taxon>Actinomycetota</taxon>
        <taxon>Actinomycetes</taxon>
        <taxon>Micrococcales</taxon>
        <taxon>Jonesiaceae</taxon>
        <taxon>Flavimobilis</taxon>
    </lineage>
</organism>
<keyword evidence="2" id="KW-0418">Kinase</keyword>
<gene>
    <name evidence="2" type="ORF">SAMN04488035_1417</name>
</gene>
<dbReference type="Gene3D" id="3.90.1200.10">
    <property type="match status" value="1"/>
</dbReference>
<accession>A0A1I2FPH4</accession>
<evidence type="ECO:0000313" key="2">
    <source>
        <dbReference type="EMBL" id="SFF06678.1"/>
    </source>
</evidence>
<dbReference type="RefSeq" id="WP_093376551.1">
    <property type="nucleotide sequence ID" value="NZ_BNAN01000002.1"/>
</dbReference>
<dbReference type="STRING" id="285351.SAMN04488035_1417"/>
<dbReference type="Gene3D" id="3.30.200.20">
    <property type="entry name" value="Phosphorylase Kinase, domain 1"/>
    <property type="match status" value="1"/>
</dbReference>
<dbReference type="PANTHER" id="PTHR21310">
    <property type="entry name" value="AMINOGLYCOSIDE PHOSPHOTRANSFERASE-RELATED-RELATED"/>
    <property type="match status" value="1"/>
</dbReference>
<reference evidence="3" key="1">
    <citation type="submission" date="2016-10" db="EMBL/GenBank/DDBJ databases">
        <authorList>
            <person name="Varghese N."/>
            <person name="Submissions S."/>
        </authorList>
    </citation>
    <scope>NUCLEOTIDE SEQUENCE [LARGE SCALE GENOMIC DNA]</scope>
    <source>
        <strain evidence="3">DSM 19083</strain>
    </source>
</reference>
<evidence type="ECO:0000313" key="3">
    <source>
        <dbReference type="Proteomes" id="UP000198520"/>
    </source>
</evidence>
<keyword evidence="3" id="KW-1185">Reference proteome</keyword>
<proteinExistence type="predicted"/>
<dbReference type="SUPFAM" id="SSF56112">
    <property type="entry name" value="Protein kinase-like (PK-like)"/>
    <property type="match status" value="1"/>
</dbReference>
<dbReference type="PANTHER" id="PTHR21310:SF42">
    <property type="entry name" value="BIFUNCTIONAL AAC_APH"/>
    <property type="match status" value="1"/>
</dbReference>
<name>A0A1I2FPH4_9MICO</name>
<dbReference type="GO" id="GO:0016301">
    <property type="term" value="F:kinase activity"/>
    <property type="evidence" value="ECO:0007669"/>
    <property type="project" value="UniProtKB-KW"/>
</dbReference>
<protein>
    <submittedName>
        <fullName evidence="2">Predicted kinase, aminoglycoside phosphotransferase (APT) family</fullName>
    </submittedName>
</protein>
<dbReference type="InterPro" id="IPR011009">
    <property type="entry name" value="Kinase-like_dom_sf"/>
</dbReference>
<dbReference type="InterPro" id="IPR002575">
    <property type="entry name" value="Aminoglycoside_PTrfase"/>
</dbReference>
<evidence type="ECO:0000259" key="1">
    <source>
        <dbReference type="Pfam" id="PF01636"/>
    </source>
</evidence>
<dbReference type="InterPro" id="IPR051678">
    <property type="entry name" value="AGP_Transferase"/>
</dbReference>
<dbReference type="AlphaFoldDB" id="A0A1I2FPH4"/>
<dbReference type="Pfam" id="PF01636">
    <property type="entry name" value="APH"/>
    <property type="match status" value="1"/>
</dbReference>
<dbReference type="EMBL" id="FONZ01000002">
    <property type="protein sequence ID" value="SFF06678.1"/>
    <property type="molecule type" value="Genomic_DNA"/>
</dbReference>
<keyword evidence="2" id="KW-0808">Transferase</keyword>
<dbReference type="CDD" id="cd05155">
    <property type="entry name" value="APH_ChoK_like_1"/>
    <property type="match status" value="1"/>
</dbReference>